<organism evidence="1 2">
    <name type="scientific">Candidatus Protochlamydia naegleriophila</name>
    <dbReference type="NCBI Taxonomy" id="389348"/>
    <lineage>
        <taxon>Bacteria</taxon>
        <taxon>Pseudomonadati</taxon>
        <taxon>Chlamydiota</taxon>
        <taxon>Chlamydiia</taxon>
        <taxon>Parachlamydiales</taxon>
        <taxon>Parachlamydiaceae</taxon>
        <taxon>Candidatus Protochlamydia</taxon>
    </lineage>
</organism>
<keyword evidence="2" id="KW-1185">Reference proteome</keyword>
<sequence>MRQLKFFKQAALWMLLGLLLLTFTGAKRSGCRKRLLPLTSIHIIDRNGFAETISNKDRLNQYQQVDFLTSQPYQKVLRIYARDSKGNVRSVVTTYHSNGNPKQFLQILNGRAFGYYYEWHENGSMSLSTRVIGGSPDVTPAAERSWLFDGPSYAWDEDERLLAEIFYNQGSLEDTAIYYHTCGQVWKRVPYSKNQINGVVDIYKDNGEILQQITYVQGQKQGPAFRYWDAQHLASQEDYCKGRLENGQYFDCQGTLIAEVKQGTGVRATFGKECIRELQEYQDGILEGEVKVFDREGSLKRIYHVKNQIKHGEEIDYYERISAQIPLQPKLAFYWYEGKIQGHVRTWYPNGTQESQKEMANNTKHGVSTAWYRDGNLMMIEEYDNDKLVRGDYFRKGEKTPSTQVIAGKGIVTIFDADGHFVQKIPYVNGKPDF</sequence>
<dbReference type="InParanoid" id="A0A0U5J994"/>
<dbReference type="Gene3D" id="3.90.930.1">
    <property type="match status" value="1"/>
</dbReference>
<dbReference type="STRING" id="389348.PNK_0006"/>
<evidence type="ECO:0000313" key="1">
    <source>
        <dbReference type="EMBL" id="CUI15645.1"/>
    </source>
</evidence>
<proteinExistence type="predicted"/>
<dbReference type="EMBL" id="LN879502">
    <property type="protein sequence ID" value="CUI15645.1"/>
    <property type="molecule type" value="Genomic_DNA"/>
</dbReference>
<dbReference type="Gene3D" id="2.20.110.10">
    <property type="entry name" value="Histone H3 K4-specific methyltransferase SET7/9 N-terminal domain"/>
    <property type="match status" value="2"/>
</dbReference>
<dbReference type="Pfam" id="PF07661">
    <property type="entry name" value="MORN_2"/>
    <property type="match status" value="2"/>
</dbReference>
<protein>
    <submittedName>
        <fullName evidence="1">Conserved putative secreted protein</fullName>
    </submittedName>
</protein>
<name>A0A0U5J994_9BACT</name>
<accession>A0A0U5J994</accession>
<dbReference type="InterPro" id="IPR011652">
    <property type="entry name" value="MORN_2"/>
</dbReference>
<dbReference type="Proteomes" id="UP000069902">
    <property type="component" value="Chromosome cPNK"/>
</dbReference>
<dbReference type="KEGG" id="pnl:PNK_0006"/>
<dbReference type="SUPFAM" id="SSF82185">
    <property type="entry name" value="Histone H3 K4-specific methyltransferase SET7/9 N-terminal domain"/>
    <property type="match status" value="2"/>
</dbReference>
<evidence type="ECO:0000313" key="2">
    <source>
        <dbReference type="Proteomes" id="UP000069902"/>
    </source>
</evidence>
<gene>
    <name evidence="1" type="ORF">PNK_0006</name>
</gene>
<dbReference type="RefSeq" id="WP_051981797.1">
    <property type="nucleotide sequence ID" value="NZ_LN879502.1"/>
</dbReference>
<dbReference type="AlphaFoldDB" id="A0A0U5J994"/>
<reference evidence="2" key="1">
    <citation type="submission" date="2015-09" db="EMBL/GenBank/DDBJ databases">
        <authorList>
            <person name="Bertelli C."/>
        </authorList>
    </citation>
    <scope>NUCLEOTIDE SEQUENCE [LARGE SCALE GENOMIC DNA]</scope>
    <source>
        <strain evidence="2">KNic</strain>
    </source>
</reference>
<dbReference type="PATRIC" id="fig|389348.3.peg.8"/>